<dbReference type="AlphaFoldDB" id="A0AAN4YKL4"/>
<sequence>MSLLYGSGASLDYGTSSSFEPSKIQLRHDPLYYVKPGPDEKEKLESRLHILENQEITQCFREIEDEPGADKSTITNAIARKKALLKDGITVDASLHDLVCVFVDVSEKPLLKSRQCLLDSKEELQKKLDAVERQPVKGQPFDALIPTNPVEDGCVRICYNFYTKAENGGKVYEELLGLVNIYLGKMLADSDLPVILGDELRVAQTEPTLWELERGYHHEQNPLGVSKEVFSPAWKRAMERERTS</sequence>
<protein>
    <submittedName>
        <fullName evidence="1">Unnamed protein product</fullName>
    </submittedName>
</protein>
<proteinExistence type="predicted"/>
<name>A0AAN4YKL4_ASPOZ</name>
<dbReference type="EMBL" id="BSYA01000058">
    <property type="protein sequence ID" value="GMG29547.1"/>
    <property type="molecule type" value="Genomic_DNA"/>
</dbReference>
<comment type="caution">
    <text evidence="1">The sequence shown here is derived from an EMBL/GenBank/DDBJ whole genome shotgun (WGS) entry which is preliminary data.</text>
</comment>
<reference evidence="1" key="1">
    <citation type="submission" date="2023-04" db="EMBL/GenBank/DDBJ databases">
        <title>Aspergillus oryzae NBRC 4228.</title>
        <authorList>
            <person name="Ichikawa N."/>
            <person name="Sato H."/>
            <person name="Tonouchi N."/>
        </authorList>
    </citation>
    <scope>NUCLEOTIDE SEQUENCE</scope>
    <source>
        <strain evidence="1">NBRC 4228</strain>
    </source>
</reference>
<accession>A0AAN4YKL4</accession>
<dbReference type="Proteomes" id="UP001165205">
    <property type="component" value="Unassembled WGS sequence"/>
</dbReference>
<evidence type="ECO:0000313" key="2">
    <source>
        <dbReference type="Proteomes" id="UP001165205"/>
    </source>
</evidence>
<gene>
    <name evidence="1" type="ORF">Aory04_000579700</name>
</gene>
<organism evidence="1 2">
    <name type="scientific">Aspergillus oryzae</name>
    <name type="common">Yellow koji mold</name>
    <dbReference type="NCBI Taxonomy" id="5062"/>
    <lineage>
        <taxon>Eukaryota</taxon>
        <taxon>Fungi</taxon>
        <taxon>Dikarya</taxon>
        <taxon>Ascomycota</taxon>
        <taxon>Pezizomycotina</taxon>
        <taxon>Eurotiomycetes</taxon>
        <taxon>Eurotiomycetidae</taxon>
        <taxon>Eurotiales</taxon>
        <taxon>Aspergillaceae</taxon>
        <taxon>Aspergillus</taxon>
        <taxon>Aspergillus subgen. Circumdati</taxon>
    </lineage>
</organism>
<evidence type="ECO:0000313" key="1">
    <source>
        <dbReference type="EMBL" id="GMG29547.1"/>
    </source>
</evidence>